<dbReference type="SUPFAM" id="SSF52540">
    <property type="entry name" value="P-loop containing nucleoside triphosphate hydrolases"/>
    <property type="match status" value="1"/>
</dbReference>
<organism evidence="3 4">
    <name type="scientific">Candidatus Dojkabacteria bacterium HGW-Dojkabacteria-1</name>
    <dbReference type="NCBI Taxonomy" id="2013761"/>
    <lineage>
        <taxon>Bacteria</taxon>
        <taxon>Candidatus Dojkabacteria</taxon>
    </lineage>
</organism>
<dbReference type="InterPro" id="IPR027417">
    <property type="entry name" value="P-loop_NTPase"/>
</dbReference>
<dbReference type="Proteomes" id="UP000233417">
    <property type="component" value="Unassembled WGS sequence"/>
</dbReference>
<feature type="domain" description="Endonuclease GajA/Old nuclease/RecF-like AAA" evidence="1">
    <location>
        <begin position="1"/>
        <end position="393"/>
    </location>
</feature>
<dbReference type="Pfam" id="PF13175">
    <property type="entry name" value="AAA_15"/>
    <property type="match status" value="1"/>
</dbReference>
<accession>A0A2N2F361</accession>
<gene>
    <name evidence="3" type="ORF">CVU76_01035</name>
</gene>
<evidence type="ECO:0000259" key="2">
    <source>
        <dbReference type="Pfam" id="PF20469"/>
    </source>
</evidence>
<dbReference type="Gene3D" id="3.40.50.300">
    <property type="entry name" value="P-loop containing nucleotide triphosphate hydrolases"/>
    <property type="match status" value="1"/>
</dbReference>
<dbReference type="PANTHER" id="PTHR43581">
    <property type="entry name" value="ATP/GTP PHOSPHATASE"/>
    <property type="match status" value="1"/>
</dbReference>
<dbReference type="AlphaFoldDB" id="A0A2N2F361"/>
<protein>
    <submittedName>
        <fullName evidence="3">Uncharacterized protein</fullName>
    </submittedName>
</protein>
<dbReference type="EMBL" id="PHAO01000001">
    <property type="protein sequence ID" value="PKN02607.1"/>
    <property type="molecule type" value="Genomic_DNA"/>
</dbReference>
<dbReference type="InterPro" id="IPR041685">
    <property type="entry name" value="AAA_GajA/Old/RecF-like"/>
</dbReference>
<dbReference type="PANTHER" id="PTHR43581:SF4">
    <property type="entry name" value="ATP_GTP PHOSPHATASE"/>
    <property type="match status" value="1"/>
</dbReference>
<evidence type="ECO:0000313" key="4">
    <source>
        <dbReference type="Proteomes" id="UP000233417"/>
    </source>
</evidence>
<dbReference type="InterPro" id="IPR034139">
    <property type="entry name" value="TOPRIM_OLD"/>
</dbReference>
<dbReference type="Pfam" id="PF20469">
    <property type="entry name" value="OLD-like_TOPRIM"/>
    <property type="match status" value="1"/>
</dbReference>
<dbReference type="InterPro" id="IPR051396">
    <property type="entry name" value="Bact_Antivir_Def_Nuclease"/>
</dbReference>
<reference evidence="3 4" key="1">
    <citation type="journal article" date="2017" name="ISME J.">
        <title>Potential for microbial H2 and metal transformations associated with novel bacteria and archaea in deep terrestrial subsurface sediments.</title>
        <authorList>
            <person name="Hernsdorf A.W."/>
            <person name="Amano Y."/>
            <person name="Miyakawa K."/>
            <person name="Ise K."/>
            <person name="Suzuki Y."/>
            <person name="Anantharaman K."/>
            <person name="Probst A."/>
            <person name="Burstein D."/>
            <person name="Thomas B.C."/>
            <person name="Banfield J.F."/>
        </authorList>
    </citation>
    <scope>NUCLEOTIDE SEQUENCE [LARGE SCALE GENOMIC DNA]</scope>
    <source>
        <strain evidence="3">HGW-Dojkabacteria-1</strain>
    </source>
</reference>
<feature type="domain" description="OLD protein-like TOPRIM" evidence="2">
    <location>
        <begin position="451"/>
        <end position="514"/>
    </location>
</feature>
<name>A0A2N2F361_9BACT</name>
<proteinExistence type="predicted"/>
<sequence length="580" mass="66806">MKIKSVTIENFRCFDTPLVVNFENYSGLVGKNGTGKTSVLEAINLATSQYYVSSRINESDFNNEENIRIIVEFDKCFVMLIPDGFASQYVPSNRIYLAISRRSKAAAGKALNDGYTINHFAIPYTYSSSTELSDVLEDSMLNGQESLDKLPNSVLLNGDEDEYKYKITRKSGTVKYADSRSLQLSNNMIGFPNVFYFDKDREGETSKKFNNLMSRILDDLNWRYLSKTSDETEILQSEESEGEAVMGTAILEQLILDVWEEYYNKVIGTVEKEKSKRIIYPLKKKMKDFWGEMYEDLELSVLDLTSPFSSGFFSLRKQKKSKQIKVNNLGSGESMILAYFLLQTISKLSKERVIYLIDEPEMHLHPQAQVKLFDEIQKSKNQVIYTTHSDMFVDIGAWKSILRFSPEEVYPTEEILNDKSIEDKAISEHLEEIKQFHQDKTIFVRENNEIFFADKCLLVEGPIDKYGNAILAKKLSKEFQNTTIVSCTGKTKILYYVLLCKAFGIPYFVIYDQDEEGKYTLLEDNSDNIESYTTSFEKVFEQGEEARRNDILTYIINLDKENIPEEVVNIIQTISTWSDE</sequence>
<comment type="caution">
    <text evidence="3">The sequence shown here is derived from an EMBL/GenBank/DDBJ whole genome shotgun (WGS) entry which is preliminary data.</text>
</comment>
<evidence type="ECO:0000259" key="1">
    <source>
        <dbReference type="Pfam" id="PF13175"/>
    </source>
</evidence>
<evidence type="ECO:0000313" key="3">
    <source>
        <dbReference type="EMBL" id="PKN02607.1"/>
    </source>
</evidence>